<dbReference type="Gene3D" id="3.40.50.720">
    <property type="entry name" value="NAD(P)-binding Rossmann-like Domain"/>
    <property type="match status" value="1"/>
</dbReference>
<comment type="similarity">
    <text evidence="1">Belongs to the short-chain dehydrogenases/reductases (SDR) family.</text>
</comment>
<name>A0A3A6PXX5_9BACL</name>
<evidence type="ECO:0000313" key="3">
    <source>
        <dbReference type="EMBL" id="RJX40213.1"/>
    </source>
</evidence>
<reference evidence="3 4" key="1">
    <citation type="submission" date="2018-09" db="EMBL/GenBank/DDBJ databases">
        <title>Paenibacillus aracenensis nov. sp. isolated from a cave in southern Spain.</title>
        <authorList>
            <person name="Jurado V."/>
            <person name="Gutierrez-Patricio S."/>
            <person name="Gonzalez-Pimentel J.L."/>
            <person name="Miller A.Z."/>
            <person name="Laiz L."/>
            <person name="Saiz-Jimenez C."/>
        </authorList>
    </citation>
    <scope>NUCLEOTIDE SEQUENCE [LARGE SCALE GENOMIC DNA]</scope>
    <source>
        <strain evidence="3 4">JCM 19203</strain>
    </source>
</reference>
<dbReference type="Pfam" id="PF13561">
    <property type="entry name" value="adh_short_C2"/>
    <property type="match status" value="1"/>
</dbReference>
<keyword evidence="2" id="KW-0560">Oxidoreductase</keyword>
<dbReference type="InterPro" id="IPR036291">
    <property type="entry name" value="NAD(P)-bd_dom_sf"/>
</dbReference>
<keyword evidence="4" id="KW-1185">Reference proteome</keyword>
<dbReference type="PANTHER" id="PTHR43477:SF1">
    <property type="entry name" value="DIHYDROANTICAPSIN 7-DEHYDROGENASE"/>
    <property type="match status" value="1"/>
</dbReference>
<evidence type="ECO:0000256" key="1">
    <source>
        <dbReference type="ARBA" id="ARBA00006484"/>
    </source>
</evidence>
<dbReference type="OrthoDB" id="9806974at2"/>
<evidence type="ECO:0000256" key="2">
    <source>
        <dbReference type="ARBA" id="ARBA00023002"/>
    </source>
</evidence>
<dbReference type="CDD" id="cd05233">
    <property type="entry name" value="SDR_c"/>
    <property type="match status" value="1"/>
</dbReference>
<proteinExistence type="inferred from homology"/>
<dbReference type="EMBL" id="QXQB01000002">
    <property type="protein sequence ID" value="RJX40213.1"/>
    <property type="molecule type" value="Genomic_DNA"/>
</dbReference>
<dbReference type="InterPro" id="IPR002347">
    <property type="entry name" value="SDR_fam"/>
</dbReference>
<dbReference type="PANTHER" id="PTHR43477">
    <property type="entry name" value="DIHYDROANTICAPSIN 7-DEHYDROGENASE"/>
    <property type="match status" value="1"/>
</dbReference>
<dbReference type="GO" id="GO:0016491">
    <property type="term" value="F:oxidoreductase activity"/>
    <property type="evidence" value="ECO:0007669"/>
    <property type="project" value="UniProtKB-KW"/>
</dbReference>
<dbReference type="NCBIfam" id="NF005449">
    <property type="entry name" value="PRK07041.1"/>
    <property type="match status" value="1"/>
</dbReference>
<protein>
    <submittedName>
        <fullName evidence="3">SDR family oxidoreductase</fullName>
    </submittedName>
</protein>
<organism evidence="3 4">
    <name type="scientific">Paenibacillus pinisoli</name>
    <dbReference type="NCBI Taxonomy" id="1276110"/>
    <lineage>
        <taxon>Bacteria</taxon>
        <taxon>Bacillati</taxon>
        <taxon>Bacillota</taxon>
        <taxon>Bacilli</taxon>
        <taxon>Bacillales</taxon>
        <taxon>Paenibacillaceae</taxon>
        <taxon>Paenibacillus</taxon>
    </lineage>
</organism>
<dbReference type="RefSeq" id="WP_120110277.1">
    <property type="nucleotide sequence ID" value="NZ_QXQB01000002.1"/>
</dbReference>
<dbReference type="Proteomes" id="UP000267798">
    <property type="component" value="Unassembled WGS sequence"/>
</dbReference>
<dbReference type="AlphaFoldDB" id="A0A3A6PXX5"/>
<comment type="caution">
    <text evidence="3">The sequence shown here is derived from an EMBL/GenBank/DDBJ whole genome shotgun (WGS) entry which is preliminary data.</text>
</comment>
<sequence length="240" mass="24985">MKHFLAGKRVVIIGGSSGIGLAAAKAACEQGASVHIAARSRNKLLDAIQAIGGDVTAHEVNAAYEDEMKALFDSMDLVDHVFVTASEVATGAVLESDSEQLRSSLDSRFWGCYFAAKYASPKMHRGGSITFMSGTSSVRPSIGSAVAAASGAAVESLARTLALELAPIRVNTISAGAIDTPLLDNIFGEKKAAVLAHLTEQLPVKRMGQPEDIADAALFLMNNSYTTGTVLTVDGGMLVT</sequence>
<evidence type="ECO:0000313" key="4">
    <source>
        <dbReference type="Proteomes" id="UP000267798"/>
    </source>
</evidence>
<dbReference type="PRINTS" id="PR00081">
    <property type="entry name" value="GDHRDH"/>
</dbReference>
<accession>A0A3A6PXX5</accession>
<gene>
    <name evidence="3" type="ORF">D3P09_12710</name>
</gene>
<dbReference type="SUPFAM" id="SSF51735">
    <property type="entry name" value="NAD(P)-binding Rossmann-fold domains"/>
    <property type="match status" value="1"/>
</dbReference>
<dbReference type="InterPro" id="IPR051122">
    <property type="entry name" value="SDR_DHRS6-like"/>
</dbReference>